<feature type="compositionally biased region" description="Acidic residues" evidence="3">
    <location>
        <begin position="337"/>
        <end position="354"/>
    </location>
</feature>
<gene>
    <name evidence="5" type="ORF">THAOC_18670</name>
</gene>
<evidence type="ECO:0000256" key="3">
    <source>
        <dbReference type="SAM" id="MobiDB-lite"/>
    </source>
</evidence>
<dbReference type="Pfam" id="PF00076">
    <property type="entry name" value="RRM_1"/>
    <property type="match status" value="1"/>
</dbReference>
<dbReference type="eggNOG" id="KOG0126">
    <property type="taxonomic scope" value="Eukaryota"/>
</dbReference>
<proteinExistence type="predicted"/>
<name>K0S463_THAOC</name>
<dbReference type="PROSITE" id="PS50102">
    <property type="entry name" value="RRM"/>
    <property type="match status" value="1"/>
</dbReference>
<protein>
    <recommendedName>
        <fullName evidence="4">RRM domain-containing protein</fullName>
    </recommendedName>
</protein>
<keyword evidence="1 2" id="KW-0694">RNA-binding</keyword>
<feature type="region of interest" description="Disordered" evidence="3">
    <location>
        <begin position="1"/>
        <end position="87"/>
    </location>
</feature>
<dbReference type="Gene3D" id="3.30.70.330">
    <property type="match status" value="1"/>
</dbReference>
<feature type="compositionally biased region" description="Basic and acidic residues" evidence="3">
    <location>
        <begin position="378"/>
        <end position="387"/>
    </location>
</feature>
<feature type="compositionally biased region" description="Basic and acidic residues" evidence="3">
    <location>
        <begin position="37"/>
        <end position="46"/>
    </location>
</feature>
<feature type="compositionally biased region" description="Basic residues" evidence="3">
    <location>
        <begin position="388"/>
        <end position="398"/>
    </location>
</feature>
<dbReference type="SUPFAM" id="SSF54928">
    <property type="entry name" value="RNA-binding domain, RBD"/>
    <property type="match status" value="1"/>
</dbReference>
<organism evidence="5 6">
    <name type="scientific">Thalassiosira oceanica</name>
    <name type="common">Marine diatom</name>
    <dbReference type="NCBI Taxonomy" id="159749"/>
    <lineage>
        <taxon>Eukaryota</taxon>
        <taxon>Sar</taxon>
        <taxon>Stramenopiles</taxon>
        <taxon>Ochrophyta</taxon>
        <taxon>Bacillariophyta</taxon>
        <taxon>Coscinodiscophyceae</taxon>
        <taxon>Thalassiosirophycidae</taxon>
        <taxon>Thalassiosirales</taxon>
        <taxon>Thalassiosiraceae</taxon>
        <taxon>Thalassiosira</taxon>
    </lineage>
</organism>
<feature type="compositionally biased region" description="Acidic residues" evidence="3">
    <location>
        <begin position="366"/>
        <end position="377"/>
    </location>
</feature>
<feature type="region of interest" description="Disordered" evidence="3">
    <location>
        <begin position="230"/>
        <end position="287"/>
    </location>
</feature>
<dbReference type="InterPro" id="IPR012677">
    <property type="entry name" value="Nucleotide-bd_a/b_plait_sf"/>
</dbReference>
<feature type="domain" description="RRM" evidence="4">
    <location>
        <begin position="144"/>
        <end position="234"/>
    </location>
</feature>
<feature type="compositionally biased region" description="Basic and acidic residues" evidence="3">
    <location>
        <begin position="56"/>
        <end position="66"/>
    </location>
</feature>
<dbReference type="EMBL" id="AGNL01020586">
    <property type="protein sequence ID" value="EJK60913.1"/>
    <property type="molecule type" value="Genomic_DNA"/>
</dbReference>
<accession>K0S463</accession>
<dbReference type="PANTHER" id="PTHR23236:SF11">
    <property type="entry name" value="EUKARYOTIC TRANSLATION INITIATION FACTOR 4H"/>
    <property type="match status" value="1"/>
</dbReference>
<evidence type="ECO:0000313" key="5">
    <source>
        <dbReference type="EMBL" id="EJK60913.1"/>
    </source>
</evidence>
<dbReference type="AlphaFoldDB" id="K0S463"/>
<evidence type="ECO:0000259" key="4">
    <source>
        <dbReference type="PROSITE" id="PS50102"/>
    </source>
</evidence>
<evidence type="ECO:0000313" key="6">
    <source>
        <dbReference type="Proteomes" id="UP000266841"/>
    </source>
</evidence>
<feature type="region of interest" description="Disordered" evidence="3">
    <location>
        <begin position="335"/>
        <end position="430"/>
    </location>
</feature>
<dbReference type="SMART" id="SM00360">
    <property type="entry name" value="RRM"/>
    <property type="match status" value="1"/>
</dbReference>
<comment type="caution">
    <text evidence="5">The sequence shown here is derived from an EMBL/GenBank/DDBJ whole genome shotgun (WGS) entry which is preliminary data.</text>
</comment>
<feature type="compositionally biased region" description="Acidic residues" evidence="3">
    <location>
        <begin position="274"/>
        <end position="287"/>
    </location>
</feature>
<evidence type="ECO:0000256" key="1">
    <source>
        <dbReference type="ARBA" id="ARBA00022884"/>
    </source>
</evidence>
<evidence type="ECO:0000256" key="2">
    <source>
        <dbReference type="PROSITE-ProRule" id="PRU00176"/>
    </source>
</evidence>
<dbReference type="OrthoDB" id="439808at2759"/>
<dbReference type="Proteomes" id="UP000266841">
    <property type="component" value="Unassembled WGS sequence"/>
</dbReference>
<dbReference type="GO" id="GO:0003723">
    <property type="term" value="F:RNA binding"/>
    <property type="evidence" value="ECO:0007669"/>
    <property type="project" value="UniProtKB-UniRule"/>
</dbReference>
<sequence>MESIPGRQRNSRAGRAGRRERERSSSAATTALLTEKGGGELWRKPETSTAAAYASHNRDGLERQTDSVEEEDTAAAGAGGPLPLSTRGESAFAGRVVPVHGGARVVSGSSGRSRSDKSSLLIELNNERIRTAGRRGTKKFVDPLKVFIGNLPYDADESDIEGLFASHWGCTLDNVGERIESIKVIRDWKTGKSKGFGFVQFYEPMIATSAMESINKGKGCKIKGRRIRLDQGKKKESDVDEREMKKRKKQQKQKQREDLDEEGLVIHSALESVENGEEEEEEGGMTEDEMIAFMEKGGLRGVMPLTEETAGFLGIEGLYDDDEEDLDYGEFYAENGYSEEDYGEIDGDGDDDDGELKYDGVFEEVYSPEEFELDEDEKAMNREQRRAAEKKKKKRKLPFKGFGTRSMPSLHPGHGSSSPPRRPGVLSVPQRTALWLQNLSRMPS</sequence>
<dbReference type="InterPro" id="IPR035979">
    <property type="entry name" value="RBD_domain_sf"/>
</dbReference>
<feature type="compositionally biased region" description="Low complexity" evidence="3">
    <location>
        <begin position="408"/>
        <end position="429"/>
    </location>
</feature>
<dbReference type="InterPro" id="IPR000504">
    <property type="entry name" value="RRM_dom"/>
</dbReference>
<dbReference type="PANTHER" id="PTHR23236">
    <property type="entry name" value="EUKARYOTIC TRANSLATION INITIATION FACTOR 4B/4H"/>
    <property type="match status" value="1"/>
</dbReference>
<reference evidence="5 6" key="1">
    <citation type="journal article" date="2012" name="Genome Biol.">
        <title>Genome and low-iron response of an oceanic diatom adapted to chronic iron limitation.</title>
        <authorList>
            <person name="Lommer M."/>
            <person name="Specht M."/>
            <person name="Roy A.S."/>
            <person name="Kraemer L."/>
            <person name="Andreson R."/>
            <person name="Gutowska M.A."/>
            <person name="Wolf J."/>
            <person name="Bergner S.V."/>
            <person name="Schilhabel M.B."/>
            <person name="Klostermeier U.C."/>
            <person name="Beiko R.G."/>
            <person name="Rosenstiel P."/>
            <person name="Hippler M."/>
            <person name="Laroche J."/>
        </authorList>
    </citation>
    <scope>NUCLEOTIDE SEQUENCE [LARGE SCALE GENOMIC DNA]</scope>
    <source>
        <strain evidence="5 6">CCMP1005</strain>
    </source>
</reference>
<keyword evidence="6" id="KW-1185">Reference proteome</keyword>